<dbReference type="AlphaFoldDB" id="A0AAV4XE71"/>
<dbReference type="EMBL" id="BPLR01000208">
    <property type="protein sequence ID" value="GIY92904.1"/>
    <property type="molecule type" value="Genomic_DNA"/>
</dbReference>
<protein>
    <submittedName>
        <fullName evidence="1">Uncharacterized protein</fullName>
    </submittedName>
</protein>
<accession>A0AAV4XE71</accession>
<gene>
    <name evidence="1" type="ORF">CEXT_506061</name>
</gene>
<organism evidence="1 2">
    <name type="scientific">Caerostris extrusa</name>
    <name type="common">Bark spider</name>
    <name type="synonym">Caerostris bankana</name>
    <dbReference type="NCBI Taxonomy" id="172846"/>
    <lineage>
        <taxon>Eukaryota</taxon>
        <taxon>Metazoa</taxon>
        <taxon>Ecdysozoa</taxon>
        <taxon>Arthropoda</taxon>
        <taxon>Chelicerata</taxon>
        <taxon>Arachnida</taxon>
        <taxon>Araneae</taxon>
        <taxon>Araneomorphae</taxon>
        <taxon>Entelegynae</taxon>
        <taxon>Araneoidea</taxon>
        <taxon>Araneidae</taxon>
        <taxon>Caerostris</taxon>
    </lineage>
</organism>
<name>A0AAV4XE71_CAEEX</name>
<evidence type="ECO:0000313" key="1">
    <source>
        <dbReference type="EMBL" id="GIY92904.1"/>
    </source>
</evidence>
<reference evidence="1 2" key="1">
    <citation type="submission" date="2021-06" db="EMBL/GenBank/DDBJ databases">
        <title>Caerostris extrusa draft genome.</title>
        <authorList>
            <person name="Kono N."/>
            <person name="Arakawa K."/>
        </authorList>
    </citation>
    <scope>NUCLEOTIDE SEQUENCE [LARGE SCALE GENOMIC DNA]</scope>
</reference>
<keyword evidence="2" id="KW-1185">Reference proteome</keyword>
<dbReference type="Proteomes" id="UP001054945">
    <property type="component" value="Unassembled WGS sequence"/>
</dbReference>
<proteinExistence type="predicted"/>
<comment type="caution">
    <text evidence="1">The sequence shown here is derived from an EMBL/GenBank/DDBJ whole genome shotgun (WGS) entry which is preliminary data.</text>
</comment>
<evidence type="ECO:0000313" key="2">
    <source>
        <dbReference type="Proteomes" id="UP001054945"/>
    </source>
</evidence>
<sequence>MDALILFEFHVPGDWGYGWPQNVEAAVISDLETHEPSCMVVPASSCPALGARGSGCELCTLLNDGPIRPGSDLCWRTNRSEARRAT</sequence>